<keyword evidence="13 14" id="KW-0472">Membrane</keyword>
<keyword evidence="5" id="KW-0597">Phosphoprotein</keyword>
<dbReference type="SMART" id="SM00388">
    <property type="entry name" value="HisKA"/>
    <property type="match status" value="1"/>
</dbReference>
<keyword evidence="12" id="KW-0902">Two-component regulatory system</keyword>
<evidence type="ECO:0000256" key="10">
    <source>
        <dbReference type="ARBA" id="ARBA00022840"/>
    </source>
</evidence>
<evidence type="ECO:0000256" key="14">
    <source>
        <dbReference type="SAM" id="Phobius"/>
    </source>
</evidence>
<evidence type="ECO:0000256" key="13">
    <source>
        <dbReference type="ARBA" id="ARBA00023136"/>
    </source>
</evidence>
<dbReference type="Proteomes" id="UP001500841">
    <property type="component" value="Unassembled WGS sequence"/>
</dbReference>
<dbReference type="SMART" id="SM00304">
    <property type="entry name" value="HAMP"/>
    <property type="match status" value="1"/>
</dbReference>
<evidence type="ECO:0000256" key="9">
    <source>
        <dbReference type="ARBA" id="ARBA00022777"/>
    </source>
</evidence>
<dbReference type="Pfam" id="PF02518">
    <property type="entry name" value="HATPase_c"/>
    <property type="match status" value="1"/>
</dbReference>
<sequence length="456" mass="52345">MKIKDRLSLYFTLVGSGMLLVVMVSLYISVYTIVHNDFYRHLYDRANVAAELYLKADEISPDSLAKVRTRYMRNLHGEVTRFYDDKNDAAFIRDDEQYWNYKVIERVRKQNYLEYTSKTAQIVGTYVKDNQGNFVILVSAVDETGRRQLASIREVMTIVFLIVTATLFLVSRWLAQGTLSPIKNLVRQMKLIKATNLHLRIDEGKGKDEISELASNFNRLLEHLENAFSLQRTYVANASHELRTPITTIIGEAELALQKQLNPEENRRILQLILEESERLRDTISGLMELAQVDMDFTIAHQSPVRIDELLWELQDHWAGKIRPGALELIIEHMPENEAMLTIPANYQLLFIALNNLIGNAFKFSHQRTVKCTFYADESTIQMQIIDSGIGIPAHDIDQIFNSFYRANNSRSFAGSGIGLYVTQKIIQLFNGTLDAQSQQGQGTCMTVKFLRQEQF</sequence>
<reference evidence="18" key="1">
    <citation type="journal article" date="2019" name="Int. J. Syst. Evol. Microbiol.">
        <title>The Global Catalogue of Microorganisms (GCM) 10K type strain sequencing project: providing services to taxonomists for standard genome sequencing and annotation.</title>
        <authorList>
            <consortium name="The Broad Institute Genomics Platform"/>
            <consortium name="The Broad Institute Genome Sequencing Center for Infectious Disease"/>
            <person name="Wu L."/>
            <person name="Ma J."/>
        </authorList>
    </citation>
    <scope>NUCLEOTIDE SEQUENCE [LARGE SCALE GENOMIC DNA]</scope>
    <source>
        <strain evidence="18">JCM 17085</strain>
    </source>
</reference>
<keyword evidence="18" id="KW-1185">Reference proteome</keyword>
<dbReference type="Pfam" id="PF00672">
    <property type="entry name" value="HAMP"/>
    <property type="match status" value="1"/>
</dbReference>
<dbReference type="InterPro" id="IPR005467">
    <property type="entry name" value="His_kinase_dom"/>
</dbReference>
<keyword evidence="10" id="KW-0067">ATP-binding</keyword>
<keyword evidence="7 14" id="KW-0812">Transmembrane</keyword>
<comment type="caution">
    <text evidence="17">The sequence shown here is derived from an EMBL/GenBank/DDBJ whole genome shotgun (WGS) entry which is preliminary data.</text>
</comment>
<dbReference type="PANTHER" id="PTHR45528:SF1">
    <property type="entry name" value="SENSOR HISTIDINE KINASE CPXA"/>
    <property type="match status" value="1"/>
</dbReference>
<gene>
    <name evidence="17" type="ORF">GCM10022392_26720</name>
</gene>
<dbReference type="PROSITE" id="PS50109">
    <property type="entry name" value="HIS_KIN"/>
    <property type="match status" value="1"/>
</dbReference>
<evidence type="ECO:0000256" key="2">
    <source>
        <dbReference type="ARBA" id="ARBA00004651"/>
    </source>
</evidence>
<comment type="catalytic activity">
    <reaction evidence="1">
        <text>ATP + protein L-histidine = ADP + protein N-phospho-L-histidine.</text>
        <dbReference type="EC" id="2.7.13.3"/>
    </reaction>
</comment>
<dbReference type="InterPro" id="IPR050398">
    <property type="entry name" value="HssS/ArlS-like"/>
</dbReference>
<evidence type="ECO:0000256" key="5">
    <source>
        <dbReference type="ARBA" id="ARBA00022553"/>
    </source>
</evidence>
<feature type="domain" description="HAMP" evidence="16">
    <location>
        <begin position="176"/>
        <end position="229"/>
    </location>
</feature>
<dbReference type="InterPro" id="IPR003660">
    <property type="entry name" value="HAMP_dom"/>
</dbReference>
<evidence type="ECO:0000256" key="6">
    <source>
        <dbReference type="ARBA" id="ARBA00022679"/>
    </source>
</evidence>
<evidence type="ECO:0000256" key="3">
    <source>
        <dbReference type="ARBA" id="ARBA00012438"/>
    </source>
</evidence>
<dbReference type="InterPro" id="IPR004358">
    <property type="entry name" value="Sig_transdc_His_kin-like_C"/>
</dbReference>
<dbReference type="InterPro" id="IPR036097">
    <property type="entry name" value="HisK_dim/P_sf"/>
</dbReference>
<dbReference type="CDD" id="cd00075">
    <property type="entry name" value="HATPase"/>
    <property type="match status" value="1"/>
</dbReference>
<dbReference type="Gene3D" id="6.10.340.10">
    <property type="match status" value="1"/>
</dbReference>
<dbReference type="InterPro" id="IPR036890">
    <property type="entry name" value="HATPase_C_sf"/>
</dbReference>
<evidence type="ECO:0000256" key="11">
    <source>
        <dbReference type="ARBA" id="ARBA00022989"/>
    </source>
</evidence>
<dbReference type="SMART" id="SM00387">
    <property type="entry name" value="HATPase_c"/>
    <property type="match status" value="1"/>
</dbReference>
<dbReference type="PANTHER" id="PTHR45528">
    <property type="entry name" value="SENSOR HISTIDINE KINASE CPXA"/>
    <property type="match status" value="1"/>
</dbReference>
<accession>A0ABP7WZE0</accession>
<dbReference type="PRINTS" id="PR00344">
    <property type="entry name" value="BCTRLSENSOR"/>
</dbReference>
<proteinExistence type="predicted"/>
<organism evidence="17 18">
    <name type="scientific">Mucilaginibacter panaciglaebae</name>
    <dbReference type="NCBI Taxonomy" id="502331"/>
    <lineage>
        <taxon>Bacteria</taxon>
        <taxon>Pseudomonadati</taxon>
        <taxon>Bacteroidota</taxon>
        <taxon>Sphingobacteriia</taxon>
        <taxon>Sphingobacteriales</taxon>
        <taxon>Sphingobacteriaceae</taxon>
        <taxon>Mucilaginibacter</taxon>
    </lineage>
</organism>
<dbReference type="CDD" id="cd00082">
    <property type="entry name" value="HisKA"/>
    <property type="match status" value="1"/>
</dbReference>
<protein>
    <recommendedName>
        <fullName evidence="3">histidine kinase</fullName>
        <ecNumber evidence="3">2.7.13.3</ecNumber>
    </recommendedName>
</protein>
<dbReference type="CDD" id="cd06225">
    <property type="entry name" value="HAMP"/>
    <property type="match status" value="1"/>
</dbReference>
<dbReference type="GO" id="GO:0016301">
    <property type="term" value="F:kinase activity"/>
    <property type="evidence" value="ECO:0007669"/>
    <property type="project" value="UniProtKB-KW"/>
</dbReference>
<dbReference type="InterPro" id="IPR003661">
    <property type="entry name" value="HisK_dim/P_dom"/>
</dbReference>
<dbReference type="RefSeq" id="WP_345105377.1">
    <property type="nucleotide sequence ID" value="NZ_BAABCV010000009.1"/>
</dbReference>
<dbReference type="SUPFAM" id="SSF158472">
    <property type="entry name" value="HAMP domain-like"/>
    <property type="match status" value="1"/>
</dbReference>
<evidence type="ECO:0000259" key="15">
    <source>
        <dbReference type="PROSITE" id="PS50109"/>
    </source>
</evidence>
<dbReference type="SUPFAM" id="SSF55874">
    <property type="entry name" value="ATPase domain of HSP90 chaperone/DNA topoisomerase II/histidine kinase"/>
    <property type="match status" value="1"/>
</dbReference>
<evidence type="ECO:0000256" key="7">
    <source>
        <dbReference type="ARBA" id="ARBA00022692"/>
    </source>
</evidence>
<keyword evidence="11 14" id="KW-1133">Transmembrane helix</keyword>
<feature type="transmembrane region" description="Helical" evidence="14">
    <location>
        <begin position="7"/>
        <end position="34"/>
    </location>
</feature>
<comment type="subcellular location">
    <subcellularLocation>
        <location evidence="2">Cell membrane</location>
        <topology evidence="2">Multi-pass membrane protein</topology>
    </subcellularLocation>
</comment>
<dbReference type="EMBL" id="BAABCV010000009">
    <property type="protein sequence ID" value="GAA4100747.1"/>
    <property type="molecule type" value="Genomic_DNA"/>
</dbReference>
<evidence type="ECO:0000259" key="16">
    <source>
        <dbReference type="PROSITE" id="PS50885"/>
    </source>
</evidence>
<dbReference type="SUPFAM" id="SSF47384">
    <property type="entry name" value="Homodimeric domain of signal transducing histidine kinase"/>
    <property type="match status" value="1"/>
</dbReference>
<evidence type="ECO:0000313" key="18">
    <source>
        <dbReference type="Proteomes" id="UP001500841"/>
    </source>
</evidence>
<evidence type="ECO:0000256" key="1">
    <source>
        <dbReference type="ARBA" id="ARBA00000085"/>
    </source>
</evidence>
<evidence type="ECO:0000256" key="4">
    <source>
        <dbReference type="ARBA" id="ARBA00022475"/>
    </source>
</evidence>
<evidence type="ECO:0000256" key="12">
    <source>
        <dbReference type="ARBA" id="ARBA00023012"/>
    </source>
</evidence>
<dbReference type="EC" id="2.7.13.3" evidence="3"/>
<dbReference type="InterPro" id="IPR003594">
    <property type="entry name" value="HATPase_dom"/>
</dbReference>
<keyword evidence="6" id="KW-0808">Transferase</keyword>
<keyword evidence="9 17" id="KW-0418">Kinase</keyword>
<dbReference type="Pfam" id="PF00512">
    <property type="entry name" value="HisKA"/>
    <property type="match status" value="1"/>
</dbReference>
<dbReference type="Gene3D" id="3.30.565.10">
    <property type="entry name" value="Histidine kinase-like ATPase, C-terminal domain"/>
    <property type="match status" value="1"/>
</dbReference>
<keyword evidence="8" id="KW-0547">Nucleotide-binding</keyword>
<evidence type="ECO:0000313" key="17">
    <source>
        <dbReference type="EMBL" id="GAA4100747.1"/>
    </source>
</evidence>
<dbReference type="Gene3D" id="1.10.287.130">
    <property type="match status" value="1"/>
</dbReference>
<feature type="domain" description="Histidine kinase" evidence="15">
    <location>
        <begin position="237"/>
        <end position="454"/>
    </location>
</feature>
<dbReference type="PROSITE" id="PS50885">
    <property type="entry name" value="HAMP"/>
    <property type="match status" value="1"/>
</dbReference>
<name>A0ABP7WZE0_9SPHI</name>
<evidence type="ECO:0000256" key="8">
    <source>
        <dbReference type="ARBA" id="ARBA00022741"/>
    </source>
</evidence>
<keyword evidence="4" id="KW-1003">Cell membrane</keyword>